<dbReference type="HAMAP" id="MF_00134_B">
    <property type="entry name" value="IGPS_B"/>
    <property type="match status" value="1"/>
</dbReference>
<dbReference type="InterPro" id="IPR045186">
    <property type="entry name" value="Indole-3-glycerol_P_synth"/>
</dbReference>
<evidence type="ECO:0000256" key="1">
    <source>
        <dbReference type="ARBA" id="ARBA00001633"/>
    </source>
</evidence>
<accession>A0A6J7IHC9</accession>
<gene>
    <name evidence="10" type="ORF">UFOPK3674_01123</name>
</gene>
<sequence length="268" mass="28954">MSVLDRIIDSTREDVARRSREVPLAELERHLHARSTERPFQEGLAGPGVGVIAEFKRASPSAGEIRPGATVAEIVAAYEASGAVALSVLTEERHFKGSLADLRAARAASRLPILRKDFIVEPYQVVESAVAGADAILLIVAALDDHLLADLHSQATELDLDVLVEVHDDEELRRALGVIDPDVIGINNRNLADFTVDIERTYELLTDIPAGKTVVSESGIREREQVLELERVGVDAVLVGEGLMRSPDPGLALRVLRGGESHGNGHTH</sequence>
<evidence type="ECO:0000256" key="5">
    <source>
        <dbReference type="ARBA" id="ARBA00022793"/>
    </source>
</evidence>
<evidence type="ECO:0000256" key="7">
    <source>
        <dbReference type="ARBA" id="ARBA00023141"/>
    </source>
</evidence>
<dbReference type="AlphaFoldDB" id="A0A6J7IHC9"/>
<proteinExistence type="inferred from homology"/>
<evidence type="ECO:0000256" key="8">
    <source>
        <dbReference type="ARBA" id="ARBA00023239"/>
    </source>
</evidence>
<reference evidence="10" key="1">
    <citation type="submission" date="2020-05" db="EMBL/GenBank/DDBJ databases">
        <authorList>
            <person name="Chiriac C."/>
            <person name="Salcher M."/>
            <person name="Ghai R."/>
            <person name="Kavagutti S V."/>
        </authorList>
    </citation>
    <scope>NUCLEOTIDE SEQUENCE</scope>
</reference>
<dbReference type="PROSITE" id="PS00614">
    <property type="entry name" value="IGPS"/>
    <property type="match status" value="1"/>
</dbReference>
<dbReference type="UniPathway" id="UPA00035">
    <property type="reaction ID" value="UER00043"/>
</dbReference>
<dbReference type="CDD" id="cd00331">
    <property type="entry name" value="IGPS"/>
    <property type="match status" value="1"/>
</dbReference>
<comment type="catalytic activity">
    <reaction evidence="1">
        <text>1-(2-carboxyphenylamino)-1-deoxy-D-ribulose 5-phosphate + H(+) = (1S,2R)-1-C-(indol-3-yl)glycerol 3-phosphate + CO2 + H2O</text>
        <dbReference type="Rhea" id="RHEA:23476"/>
        <dbReference type="ChEBI" id="CHEBI:15377"/>
        <dbReference type="ChEBI" id="CHEBI:15378"/>
        <dbReference type="ChEBI" id="CHEBI:16526"/>
        <dbReference type="ChEBI" id="CHEBI:58613"/>
        <dbReference type="ChEBI" id="CHEBI:58866"/>
        <dbReference type="EC" id="4.1.1.48"/>
    </reaction>
</comment>
<keyword evidence="5" id="KW-0210">Decarboxylase</keyword>
<name>A0A6J7IHC9_9ZZZZ</name>
<evidence type="ECO:0000256" key="6">
    <source>
        <dbReference type="ARBA" id="ARBA00022822"/>
    </source>
</evidence>
<evidence type="ECO:0000256" key="4">
    <source>
        <dbReference type="ARBA" id="ARBA00022605"/>
    </source>
</evidence>
<dbReference type="EMBL" id="CAFBMX010000005">
    <property type="protein sequence ID" value="CAB4930588.1"/>
    <property type="molecule type" value="Genomic_DNA"/>
</dbReference>
<dbReference type="PANTHER" id="PTHR22854:SF2">
    <property type="entry name" value="INDOLE-3-GLYCEROL-PHOSPHATE SYNTHASE"/>
    <property type="match status" value="1"/>
</dbReference>
<protein>
    <recommendedName>
        <fullName evidence="3">indole-3-glycerol-phosphate synthase</fullName>
        <ecNumber evidence="3">4.1.1.48</ecNumber>
    </recommendedName>
</protein>
<evidence type="ECO:0000313" key="10">
    <source>
        <dbReference type="EMBL" id="CAB4930588.1"/>
    </source>
</evidence>
<dbReference type="PANTHER" id="PTHR22854">
    <property type="entry name" value="TRYPTOPHAN BIOSYNTHESIS PROTEIN"/>
    <property type="match status" value="1"/>
</dbReference>
<dbReference type="EC" id="4.1.1.48" evidence="3"/>
<dbReference type="GO" id="GO:0004640">
    <property type="term" value="F:phosphoribosylanthranilate isomerase activity"/>
    <property type="evidence" value="ECO:0007669"/>
    <property type="project" value="TreeGrafter"/>
</dbReference>
<dbReference type="SUPFAM" id="SSF51366">
    <property type="entry name" value="Ribulose-phoshate binding barrel"/>
    <property type="match status" value="1"/>
</dbReference>
<evidence type="ECO:0000256" key="2">
    <source>
        <dbReference type="ARBA" id="ARBA00004696"/>
    </source>
</evidence>
<feature type="domain" description="Indole-3-glycerol phosphate synthase" evidence="9">
    <location>
        <begin position="4"/>
        <end position="254"/>
    </location>
</feature>
<dbReference type="InterPro" id="IPR011060">
    <property type="entry name" value="RibuloseP-bd_barrel"/>
</dbReference>
<dbReference type="GO" id="GO:0000162">
    <property type="term" value="P:L-tryptophan biosynthetic process"/>
    <property type="evidence" value="ECO:0007669"/>
    <property type="project" value="UniProtKB-UniPathway"/>
</dbReference>
<dbReference type="Gene3D" id="3.20.20.70">
    <property type="entry name" value="Aldolase class I"/>
    <property type="match status" value="1"/>
</dbReference>
<organism evidence="10">
    <name type="scientific">freshwater metagenome</name>
    <dbReference type="NCBI Taxonomy" id="449393"/>
    <lineage>
        <taxon>unclassified sequences</taxon>
        <taxon>metagenomes</taxon>
        <taxon>ecological metagenomes</taxon>
    </lineage>
</organism>
<evidence type="ECO:0000256" key="3">
    <source>
        <dbReference type="ARBA" id="ARBA00012362"/>
    </source>
</evidence>
<dbReference type="InterPro" id="IPR013785">
    <property type="entry name" value="Aldolase_TIM"/>
</dbReference>
<dbReference type="Pfam" id="PF00218">
    <property type="entry name" value="IGPS"/>
    <property type="match status" value="1"/>
</dbReference>
<dbReference type="FunFam" id="3.20.20.70:FF:000024">
    <property type="entry name" value="Indole-3-glycerol phosphate synthase"/>
    <property type="match status" value="1"/>
</dbReference>
<dbReference type="InterPro" id="IPR013798">
    <property type="entry name" value="Indole-3-glycerol_P_synth_dom"/>
</dbReference>
<keyword evidence="6" id="KW-0822">Tryptophan biosynthesis</keyword>
<keyword evidence="7" id="KW-0057">Aromatic amino acid biosynthesis</keyword>
<dbReference type="InterPro" id="IPR001468">
    <property type="entry name" value="Indole-3-GlycerolPSynthase_CS"/>
</dbReference>
<comment type="pathway">
    <text evidence="2">Amino-acid biosynthesis; L-tryptophan biosynthesis; L-tryptophan from chorismate: step 4/5.</text>
</comment>
<keyword evidence="4" id="KW-0028">Amino-acid biosynthesis</keyword>
<evidence type="ECO:0000259" key="9">
    <source>
        <dbReference type="Pfam" id="PF00218"/>
    </source>
</evidence>
<dbReference type="GO" id="GO:0004425">
    <property type="term" value="F:indole-3-glycerol-phosphate synthase activity"/>
    <property type="evidence" value="ECO:0007669"/>
    <property type="project" value="UniProtKB-EC"/>
</dbReference>
<dbReference type="NCBIfam" id="NF001377">
    <property type="entry name" value="PRK00278.2-4"/>
    <property type="match status" value="1"/>
</dbReference>
<keyword evidence="8" id="KW-0456">Lyase</keyword>